<evidence type="ECO:0000313" key="2">
    <source>
        <dbReference type="EMBL" id="SFK50986.1"/>
    </source>
</evidence>
<dbReference type="PANTHER" id="PTHR47829:SF3">
    <property type="entry name" value="AMINOGLYCOSIDE PHOSPHOTRANSFERASE DOMAIN-CONTAINING PROTEIN"/>
    <property type="match status" value="1"/>
</dbReference>
<dbReference type="InterPro" id="IPR002575">
    <property type="entry name" value="Aminoglycoside_PTrfase"/>
</dbReference>
<keyword evidence="2" id="KW-0418">Kinase</keyword>
<keyword evidence="2" id="KW-0808">Transferase</keyword>
<protein>
    <submittedName>
        <fullName evidence="2">Predicted kinase, aminoglycoside phosphotransferase (APT) family</fullName>
    </submittedName>
</protein>
<dbReference type="Pfam" id="PF01636">
    <property type="entry name" value="APH"/>
    <property type="match status" value="1"/>
</dbReference>
<dbReference type="EMBL" id="FOSL01000007">
    <property type="protein sequence ID" value="SFK50986.1"/>
    <property type="molecule type" value="Genomic_DNA"/>
</dbReference>
<dbReference type="PANTHER" id="PTHR47829">
    <property type="entry name" value="HYDROLASE, PUTATIVE (AFU_ORTHOLOGUE AFUA_1G12880)-RELATED"/>
    <property type="match status" value="1"/>
</dbReference>
<dbReference type="InterPro" id="IPR041726">
    <property type="entry name" value="ACAD10_11_N"/>
</dbReference>
<name>A0A1I4A564_9HYPH</name>
<keyword evidence="3" id="KW-1185">Reference proteome</keyword>
<dbReference type="OrthoDB" id="3806873at2"/>
<dbReference type="AlphaFoldDB" id="A0A1I4A564"/>
<dbReference type="InterPro" id="IPR052898">
    <property type="entry name" value="ACAD10-like"/>
</dbReference>
<gene>
    <name evidence="2" type="ORF">SAMN04488498_107138</name>
</gene>
<dbReference type="CDD" id="cd05154">
    <property type="entry name" value="ACAD10_11_N-like"/>
    <property type="match status" value="1"/>
</dbReference>
<dbReference type="GO" id="GO:0016301">
    <property type="term" value="F:kinase activity"/>
    <property type="evidence" value="ECO:0007669"/>
    <property type="project" value="UniProtKB-KW"/>
</dbReference>
<dbReference type="RefSeq" id="WP_149760739.1">
    <property type="nucleotide sequence ID" value="NZ_BSPE01000070.1"/>
</dbReference>
<reference evidence="2 3" key="1">
    <citation type="submission" date="2016-10" db="EMBL/GenBank/DDBJ databases">
        <authorList>
            <person name="Varghese N."/>
            <person name="Submissions S."/>
        </authorList>
    </citation>
    <scope>NUCLEOTIDE SEQUENCE [LARGE SCALE GENOMIC DNA]</scope>
    <source>
        <strain evidence="2 3">DSM 21822</strain>
    </source>
</reference>
<accession>A0A1I4A564</accession>
<sequence length="344" mass="37777">MSDPNALDIVALAPYLEANIPGFSDLRSIEKFKSGQSNPTYLLTAASGRYVLRAKPPGALLKSAHQVDREFRVMKALATTAFPVPRVLHLSTEDSPIGRMFYVMDYVEGRILWDPELSEIADNGERGAIYDSMNATLAALHDVDVGAAGLGDFGKPGSYFERQLGRWTSQYRASETGAVADMDRLISWLESNLPADDGLVSLVHGDYRLDNMIFAADRPSVVAVLDWELSTLGHPYADLAYQCMQWRLPHSSGFRGLGGIDRAAIGLPTEKEYVAKYCGRRKINGIGNWTFCLAFSFFRLAAICQGVYKRALDGNASNPEKARQYGDAVKLLAGLAVRLIDGKE</sequence>
<evidence type="ECO:0000313" key="3">
    <source>
        <dbReference type="Proteomes" id="UP000323300"/>
    </source>
</evidence>
<dbReference type="Proteomes" id="UP000323300">
    <property type="component" value="Unassembled WGS sequence"/>
</dbReference>
<dbReference type="SUPFAM" id="SSF56112">
    <property type="entry name" value="Protein kinase-like (PK-like)"/>
    <property type="match status" value="1"/>
</dbReference>
<feature type="domain" description="Aminoglycoside phosphotransferase" evidence="1">
    <location>
        <begin position="29"/>
        <end position="255"/>
    </location>
</feature>
<dbReference type="InterPro" id="IPR011009">
    <property type="entry name" value="Kinase-like_dom_sf"/>
</dbReference>
<organism evidence="2 3">
    <name type="scientific">Neomesorhizobium albiziae</name>
    <dbReference type="NCBI Taxonomy" id="335020"/>
    <lineage>
        <taxon>Bacteria</taxon>
        <taxon>Pseudomonadati</taxon>
        <taxon>Pseudomonadota</taxon>
        <taxon>Alphaproteobacteria</taxon>
        <taxon>Hyphomicrobiales</taxon>
        <taxon>Phyllobacteriaceae</taxon>
        <taxon>Neomesorhizobium</taxon>
    </lineage>
</organism>
<evidence type="ECO:0000259" key="1">
    <source>
        <dbReference type="Pfam" id="PF01636"/>
    </source>
</evidence>
<dbReference type="Gene3D" id="3.90.1200.10">
    <property type="match status" value="1"/>
</dbReference>
<proteinExistence type="predicted"/>
<dbReference type="Gene3D" id="3.30.200.20">
    <property type="entry name" value="Phosphorylase Kinase, domain 1"/>
    <property type="match status" value="1"/>
</dbReference>